<proteinExistence type="predicted"/>
<dbReference type="EMBL" id="CP043909">
    <property type="protein sequence ID" value="QER38975.1"/>
    <property type="molecule type" value="Genomic_DNA"/>
</dbReference>
<dbReference type="Proteomes" id="UP000325177">
    <property type="component" value="Chromosome"/>
</dbReference>
<dbReference type="RefSeq" id="WP_150025355.1">
    <property type="nucleotide sequence ID" value="NZ_CP043909.1"/>
</dbReference>
<feature type="transmembrane region" description="Helical" evidence="1">
    <location>
        <begin position="36"/>
        <end position="58"/>
    </location>
</feature>
<keyword evidence="3" id="KW-1185">Reference proteome</keyword>
<name>A0A5P1UQJ3_9GAMM</name>
<sequence length="473" mass="54541">MIKKFLLLFLSCFFIVSFVVIYFWRDTQFQPDANDLLHYFVFLPLLISTVLISPWLIYHLYQRHKEKKQQALTAEQSEEHELTEVTDPLESTWLTLNLYAAGAYSALGENDAILDGIRSLASPQLDSKLSDVIGLPVLSYRIEDLDQVLSQDDSEEAQFITTQQQRIMALIQHQLQSHQSLLSSVADHLKQSSLFYESQNLHEYRMHPAWIDPTHSEGDETEMKPVERVYRLDKLNLHILLSEDVIHTWNDLSSNEIIQAFFYGLGIIPQKFHIEYHFVSGTSVVQQTVELFERIQKQPNELSLIITADSEIDQDILDERLLGKKTYIPAEFVSSCCVAHPAVQIEQLQPLKTLKLVLNQNNLNQIFEELNIHDLPQYDNEEPFVLLLEDGENVKVVKKLEQFFAQSPIEPHHYLYCKPMFGETKNLSKAFGLMLGAQFPDPQVAFVYGQDLKAFIQTFSEYPMDQESVAIAD</sequence>
<accession>A0A5P1UQJ3</accession>
<organism evidence="2 3">
    <name type="scientific">Acinetobacter suaedae</name>
    <dbReference type="NCBI Taxonomy" id="2609668"/>
    <lineage>
        <taxon>Bacteria</taxon>
        <taxon>Pseudomonadati</taxon>
        <taxon>Pseudomonadota</taxon>
        <taxon>Gammaproteobacteria</taxon>
        <taxon>Moraxellales</taxon>
        <taxon>Moraxellaceae</taxon>
        <taxon>Acinetobacter</taxon>
    </lineage>
</organism>
<reference evidence="2 3" key="1">
    <citation type="submission" date="2019-09" db="EMBL/GenBank/DDBJ databases">
        <title>Acinetobacter sp. C16S1 isolated from saline soil.</title>
        <authorList>
            <person name="Xu L."/>
            <person name="Sun J.-Q."/>
        </authorList>
    </citation>
    <scope>NUCLEOTIDE SEQUENCE [LARGE SCALE GENOMIC DNA]</scope>
    <source>
        <strain evidence="2 3">C16S1</strain>
    </source>
</reference>
<evidence type="ECO:0000256" key="1">
    <source>
        <dbReference type="SAM" id="Phobius"/>
    </source>
</evidence>
<gene>
    <name evidence="2" type="ORF">F2A31_04370</name>
</gene>
<keyword evidence="1" id="KW-1133">Transmembrane helix</keyword>
<feature type="transmembrane region" description="Helical" evidence="1">
    <location>
        <begin position="5"/>
        <end position="24"/>
    </location>
</feature>
<protein>
    <submittedName>
        <fullName evidence="2">Uncharacterized protein</fullName>
    </submittedName>
</protein>
<dbReference type="AlphaFoldDB" id="A0A5P1UQJ3"/>
<evidence type="ECO:0000313" key="3">
    <source>
        <dbReference type="Proteomes" id="UP000325177"/>
    </source>
</evidence>
<evidence type="ECO:0000313" key="2">
    <source>
        <dbReference type="EMBL" id="QER38975.1"/>
    </source>
</evidence>
<dbReference type="KEGG" id="asue:F2A31_04370"/>
<keyword evidence="1" id="KW-0812">Transmembrane</keyword>
<keyword evidence="1" id="KW-0472">Membrane</keyword>